<proteinExistence type="predicted"/>
<evidence type="ECO:0000313" key="1">
    <source>
        <dbReference type="EMBL" id="VDM60884.1"/>
    </source>
</evidence>
<dbReference type="WBParaSite" id="ACOC_0000929801-mRNA-1">
    <property type="protein sequence ID" value="ACOC_0000929801-mRNA-1"/>
    <property type="gene ID" value="ACOC_0000929801"/>
</dbReference>
<sequence>MVINVSFLSIAAGKLLKVDEYLLLPTQKKGSITAALRKKTASEGVFFTGLRTKTIENAVSESVCVKCWMSR</sequence>
<name>A0A0R3PTY2_ANGCS</name>
<evidence type="ECO:0000313" key="2">
    <source>
        <dbReference type="Proteomes" id="UP000267027"/>
    </source>
</evidence>
<dbReference type="AlphaFoldDB" id="A0A0R3PTY2"/>
<protein>
    <submittedName>
        <fullName evidence="3">Transposase</fullName>
    </submittedName>
</protein>
<evidence type="ECO:0000313" key="3">
    <source>
        <dbReference type="WBParaSite" id="ACOC_0000929801-mRNA-1"/>
    </source>
</evidence>
<gene>
    <name evidence="1" type="ORF">ACOC_LOCUS9299</name>
</gene>
<reference evidence="3" key="1">
    <citation type="submission" date="2017-02" db="UniProtKB">
        <authorList>
            <consortium name="WormBaseParasite"/>
        </authorList>
    </citation>
    <scope>IDENTIFICATION</scope>
</reference>
<organism evidence="3">
    <name type="scientific">Angiostrongylus costaricensis</name>
    <name type="common">Nematode worm</name>
    <dbReference type="NCBI Taxonomy" id="334426"/>
    <lineage>
        <taxon>Eukaryota</taxon>
        <taxon>Metazoa</taxon>
        <taxon>Ecdysozoa</taxon>
        <taxon>Nematoda</taxon>
        <taxon>Chromadorea</taxon>
        <taxon>Rhabditida</taxon>
        <taxon>Rhabditina</taxon>
        <taxon>Rhabditomorpha</taxon>
        <taxon>Strongyloidea</taxon>
        <taxon>Metastrongylidae</taxon>
        <taxon>Angiostrongylus</taxon>
    </lineage>
</organism>
<dbReference type="Proteomes" id="UP000267027">
    <property type="component" value="Unassembled WGS sequence"/>
</dbReference>
<dbReference type="EMBL" id="UYYA01004276">
    <property type="protein sequence ID" value="VDM60884.1"/>
    <property type="molecule type" value="Genomic_DNA"/>
</dbReference>
<accession>A0A0R3PTY2</accession>
<keyword evidence="2" id="KW-1185">Reference proteome</keyword>
<reference evidence="1 2" key="2">
    <citation type="submission" date="2018-11" db="EMBL/GenBank/DDBJ databases">
        <authorList>
            <consortium name="Pathogen Informatics"/>
        </authorList>
    </citation>
    <scope>NUCLEOTIDE SEQUENCE [LARGE SCALE GENOMIC DNA]</scope>
    <source>
        <strain evidence="1 2">Costa Rica</strain>
    </source>
</reference>